<reference evidence="1 2" key="1">
    <citation type="journal article" date="2011" name="Int. J. Syst. Evol. Microbiol.">
        <title>Relationship of Bacillus amyloliquefaciens clades associated with strains DSM 7T and FZB42T: a proposal for Bacillus amyloliquefaciens subsp. amyloliquefaciens subsp. nov. and Bacillus amyloliquefaciens subsp. plantarum subsp. nov. based on complete genome sequence comparisons.</title>
        <authorList>
            <person name="Borriss R."/>
            <person name="Chen X.H."/>
            <person name="Rueckert C."/>
            <person name="Blom J."/>
            <person name="Becker A."/>
            <person name="Baumgarth B."/>
            <person name="Fan B."/>
            <person name="Pukall R."/>
            <person name="Schumann P."/>
            <person name="Sproer C."/>
            <person name="Junge H."/>
            <person name="Vater J."/>
            <person name="Puhler A."/>
            <person name="Klenk H.P."/>
        </authorList>
    </citation>
    <scope>NUCLEOTIDE SEQUENCE [LARGE SCALE GENOMIC DNA]</scope>
    <source>
        <strain evidence="2">DSM 7</strain>
    </source>
</reference>
<evidence type="ECO:0000313" key="1">
    <source>
        <dbReference type="EMBL" id="CBI42412.1"/>
    </source>
</evidence>
<gene>
    <name evidence="1" type="primary">RBAM_011960</name>
    <name evidence="1" type="ordered locus">BAMF_1286</name>
</gene>
<reference evidence="2" key="2">
    <citation type="journal article" date="2011" name="J. Biotechnol.">
        <title>Genome sequence of B. amyloliquefaciens type strain DSM7(T) reveals differences to plant-associated B. amyloliquefaciens FZB42.</title>
        <authorList>
            <person name="Ruckert C."/>
            <person name="Blom J."/>
            <person name="Chen X."/>
            <person name="Reva O."/>
            <person name="Borriss R."/>
        </authorList>
    </citation>
    <scope>NUCLEOTIDE SEQUENCE [LARGE SCALE GENOMIC DNA]</scope>
    <source>
        <strain evidence="2">DSM 7</strain>
    </source>
</reference>
<dbReference type="AlphaFoldDB" id="A0A9P1NH31"/>
<dbReference type="Proteomes" id="UP000006562">
    <property type="component" value="Chromosome"/>
</dbReference>
<sequence length="47" mass="5081">MGYKGKGEILGRNVEQGSNVAEDVTNAKIVLKKSINGEFILTGYPIK</sequence>
<dbReference type="KEGG" id="bao:BAMF_1286"/>
<protein>
    <submittedName>
        <fullName evidence="1">RBAM_011960</fullName>
    </submittedName>
</protein>
<keyword evidence="2" id="KW-1185">Reference proteome</keyword>
<organism evidence="1 2">
    <name type="scientific">Bacillus amyloliquefaciens (strain ATCC 23350 / DSM 7 / BCRC 11601 / CCUG 28519 / NBRC 15535 / NRRL B-14393 / F)</name>
    <dbReference type="NCBI Taxonomy" id="692420"/>
    <lineage>
        <taxon>Bacteria</taxon>
        <taxon>Bacillati</taxon>
        <taxon>Bacillota</taxon>
        <taxon>Bacilli</taxon>
        <taxon>Bacillales</taxon>
        <taxon>Bacillaceae</taxon>
        <taxon>Bacillus</taxon>
        <taxon>Bacillus amyloliquefaciens group</taxon>
    </lineage>
</organism>
<name>A0A9P1NH31_BACAS</name>
<proteinExistence type="predicted"/>
<evidence type="ECO:0000313" key="2">
    <source>
        <dbReference type="Proteomes" id="UP000006562"/>
    </source>
</evidence>
<dbReference type="EMBL" id="FN597644">
    <property type="protein sequence ID" value="CBI42412.1"/>
    <property type="molecule type" value="Genomic_DNA"/>
</dbReference>
<accession>A0A9P1NH31</accession>